<gene>
    <name evidence="3" type="ORF">ADEAN_000353300</name>
</gene>
<keyword evidence="4" id="KW-1185">Reference proteome</keyword>
<evidence type="ECO:0000256" key="1">
    <source>
        <dbReference type="SAM" id="MobiDB-lite"/>
    </source>
</evidence>
<evidence type="ECO:0000313" key="4">
    <source>
        <dbReference type="Proteomes" id="UP000515908"/>
    </source>
</evidence>
<dbReference type="AlphaFoldDB" id="A0A7G2CD64"/>
<evidence type="ECO:0000313" key="3">
    <source>
        <dbReference type="EMBL" id="CAD2216072.1"/>
    </source>
</evidence>
<sequence>MIFSHSPNKVVANMSIFFEDRETSFYQSLRTEQGLEFIRKKAEIIRQTGIIGGSNAENSCLDELNARQESVSSFQSSTSNAESVNEVNPKPMVNNTKRRGSRVTRVVNCGADTNCPRPILPDMFSGSLERELSRAAQTSCPKSPDARCRAAKTDLPLRSHTDKTILRSITDVVSQGHLLNSTSFYTDDDDTNRTVVVILSIVSLVVFLLSLWYG</sequence>
<feature type="region of interest" description="Disordered" evidence="1">
    <location>
        <begin position="73"/>
        <end position="100"/>
    </location>
</feature>
<reference evidence="3 4" key="1">
    <citation type="submission" date="2020-08" db="EMBL/GenBank/DDBJ databases">
        <authorList>
            <person name="Newling K."/>
            <person name="Davey J."/>
            <person name="Forrester S."/>
        </authorList>
    </citation>
    <scope>NUCLEOTIDE SEQUENCE [LARGE SCALE GENOMIC DNA]</scope>
    <source>
        <strain evidence="4">Crithidia deanei Carvalho (ATCC PRA-265)</strain>
    </source>
</reference>
<dbReference type="Proteomes" id="UP000515908">
    <property type="component" value="Chromosome 06"/>
</dbReference>
<keyword evidence="2" id="KW-0472">Membrane</keyword>
<dbReference type="EMBL" id="LR877150">
    <property type="protein sequence ID" value="CAD2216072.1"/>
    <property type="molecule type" value="Genomic_DNA"/>
</dbReference>
<organism evidence="3 4">
    <name type="scientific">Angomonas deanei</name>
    <dbReference type="NCBI Taxonomy" id="59799"/>
    <lineage>
        <taxon>Eukaryota</taxon>
        <taxon>Discoba</taxon>
        <taxon>Euglenozoa</taxon>
        <taxon>Kinetoplastea</taxon>
        <taxon>Metakinetoplastina</taxon>
        <taxon>Trypanosomatida</taxon>
        <taxon>Trypanosomatidae</taxon>
        <taxon>Strigomonadinae</taxon>
        <taxon>Angomonas</taxon>
    </lineage>
</organism>
<name>A0A7G2CD64_9TRYP</name>
<accession>A0A7G2CD64</accession>
<dbReference type="VEuPathDB" id="TriTrypDB:ADEAN_000353300"/>
<proteinExistence type="predicted"/>
<keyword evidence="2" id="KW-1133">Transmembrane helix</keyword>
<feature type="transmembrane region" description="Helical" evidence="2">
    <location>
        <begin position="194"/>
        <end position="213"/>
    </location>
</feature>
<keyword evidence="2" id="KW-0812">Transmembrane</keyword>
<evidence type="ECO:0000256" key="2">
    <source>
        <dbReference type="SAM" id="Phobius"/>
    </source>
</evidence>
<protein>
    <submittedName>
        <fullName evidence="3">Uncharacterized protein</fullName>
    </submittedName>
</protein>